<dbReference type="PANTHER" id="PTHR12172">
    <property type="entry name" value="CELL CYCLE CHECKPOINT PROTEIN RAD17"/>
    <property type="match status" value="1"/>
</dbReference>
<sequence length="347" mass="39077">MSFSHSNGSNKDSWLKSRKRKLSHNSSAKLFPTKSSPDTWIEKYAPQHLEQLAVHKKKIQEVENWLIMNRHRGKKGGAPILFLSGPAGCGKTTTLVMVARKNGIEIAEWNNPLSVPYSVTKQSDVQYKSEVVLFEEFLFRSGKYPSLFSNPENNNDKIEGKLVLLEEFPNFMLKDLDYCKELVRRYRLTQQMPLVIIISDGSTFDSFKRFLSSKESSVTNIRFNPVSTTLLIKALSRVSTSERCSTNKDDLSLIASASAGDVRSAINNLQFSCKTVGKSTRKTSGTKSKAINGKDTSLIMFRALGKVFYCKREKRKKAESVESSKYRDDLIVQPEDILEQCCLSGSA</sequence>
<dbReference type="SUPFAM" id="SSF52540">
    <property type="entry name" value="P-loop containing nucleoside triphosphate hydrolases"/>
    <property type="match status" value="1"/>
</dbReference>
<dbReference type="EMBL" id="EAAA01002115">
    <property type="status" value="NOT_ANNOTATED_CDS"/>
    <property type="molecule type" value="Genomic_DNA"/>
</dbReference>
<dbReference type="GeneTree" id="ENSGT00440000039046"/>
<keyword evidence="4" id="KW-0227">DNA damage</keyword>
<keyword evidence="6" id="KW-0539">Nucleus</keyword>
<dbReference type="InterPro" id="IPR027417">
    <property type="entry name" value="P-loop_NTPase"/>
</dbReference>
<dbReference type="STRING" id="7719.ENSCINP00000017779"/>
<dbReference type="EMBL" id="EAAA01002114">
    <property type="status" value="NOT_ANNOTATED_CDS"/>
    <property type="molecule type" value="Genomic_DNA"/>
</dbReference>
<dbReference type="Gene3D" id="3.40.50.300">
    <property type="entry name" value="P-loop containing nucleotide triphosphate hydrolases"/>
    <property type="match status" value="1"/>
</dbReference>
<accession>F6WC79</accession>
<evidence type="ECO:0000256" key="6">
    <source>
        <dbReference type="ARBA" id="ARBA00023242"/>
    </source>
</evidence>
<dbReference type="Ensembl" id="ENSCINT00000017779.3">
    <property type="protein sequence ID" value="ENSCINP00000017779.3"/>
    <property type="gene ID" value="ENSCING00000008719.3"/>
</dbReference>
<comment type="similarity">
    <text evidence="2">Belongs to the rad17/RAD24 family.</text>
</comment>
<dbReference type="Gene3D" id="1.10.8.60">
    <property type="match status" value="1"/>
</dbReference>
<organism evidence="8 9">
    <name type="scientific">Ciona intestinalis</name>
    <name type="common">Transparent sea squirt</name>
    <name type="synonym">Ascidia intestinalis</name>
    <dbReference type="NCBI Taxonomy" id="7719"/>
    <lineage>
        <taxon>Eukaryota</taxon>
        <taxon>Metazoa</taxon>
        <taxon>Chordata</taxon>
        <taxon>Tunicata</taxon>
        <taxon>Ascidiacea</taxon>
        <taxon>Phlebobranchia</taxon>
        <taxon>Cionidae</taxon>
        <taxon>Ciona</taxon>
    </lineage>
</organism>
<evidence type="ECO:0000256" key="7">
    <source>
        <dbReference type="ARBA" id="ARBA00023306"/>
    </source>
</evidence>
<proteinExistence type="inferred from homology"/>
<dbReference type="Pfam" id="PF03215">
    <property type="entry name" value="Rad17"/>
    <property type="match status" value="1"/>
</dbReference>
<reference evidence="8" key="4">
    <citation type="submission" date="2025-09" db="UniProtKB">
        <authorList>
            <consortium name="Ensembl"/>
        </authorList>
    </citation>
    <scope>IDENTIFICATION</scope>
</reference>
<evidence type="ECO:0000256" key="1">
    <source>
        <dbReference type="ARBA" id="ARBA00004123"/>
    </source>
</evidence>
<protein>
    <recommendedName>
        <fullName evidence="10">AAA+ ATPase domain-containing protein</fullName>
    </recommendedName>
</protein>
<dbReference type="GO" id="GO:0006281">
    <property type="term" value="P:DNA repair"/>
    <property type="evidence" value="ECO:0007669"/>
    <property type="project" value="InterPro"/>
</dbReference>
<dbReference type="InParanoid" id="F6WC79"/>
<name>F6WC79_CIOIN</name>
<dbReference type="PANTHER" id="PTHR12172:SF0">
    <property type="entry name" value="CELL CYCLE CHECKPOINT PROTEIN RAD17"/>
    <property type="match status" value="1"/>
</dbReference>
<keyword evidence="9" id="KW-1185">Reference proteome</keyword>
<keyword evidence="7" id="KW-0131">Cell cycle</keyword>
<dbReference type="GO" id="GO:0005634">
    <property type="term" value="C:nucleus"/>
    <property type="evidence" value="ECO:0007669"/>
    <property type="project" value="UniProtKB-SubCell"/>
</dbReference>
<dbReference type="Proteomes" id="UP000008144">
    <property type="component" value="Chromosome 5"/>
</dbReference>
<evidence type="ECO:0000313" key="9">
    <source>
        <dbReference type="Proteomes" id="UP000008144"/>
    </source>
</evidence>
<evidence type="ECO:0000256" key="2">
    <source>
        <dbReference type="ARBA" id="ARBA00006168"/>
    </source>
</evidence>
<dbReference type="OMA" id="ETMEICH"/>
<dbReference type="InterPro" id="IPR004582">
    <property type="entry name" value="Checkpoint_prot_Rad17_Rad24"/>
</dbReference>
<keyword evidence="5" id="KW-0067">ATP-binding</keyword>
<reference evidence="8" key="3">
    <citation type="submission" date="2025-08" db="UniProtKB">
        <authorList>
            <consortium name="Ensembl"/>
        </authorList>
    </citation>
    <scope>IDENTIFICATION</scope>
</reference>
<reference evidence="8" key="2">
    <citation type="journal article" date="2008" name="Genome Biol.">
        <title>Improved genome assembly and evidence-based global gene model set for the chordate Ciona intestinalis: new insight into intron and operon populations.</title>
        <authorList>
            <person name="Satou Y."/>
            <person name="Mineta K."/>
            <person name="Ogasawara M."/>
            <person name="Sasakura Y."/>
            <person name="Shoguchi E."/>
            <person name="Ueno K."/>
            <person name="Yamada L."/>
            <person name="Matsumoto J."/>
            <person name="Wasserscheid J."/>
            <person name="Dewar K."/>
            <person name="Wiley G.B."/>
            <person name="Macmil S.L."/>
            <person name="Roe B.A."/>
            <person name="Zeller R.W."/>
            <person name="Hastings K.E."/>
            <person name="Lemaire P."/>
            <person name="Lindquist E."/>
            <person name="Endo T."/>
            <person name="Hotta K."/>
            <person name="Inaba K."/>
        </authorList>
    </citation>
    <scope>NUCLEOTIDE SEQUENCE [LARGE SCALE GENOMIC DNA]</scope>
    <source>
        <strain evidence="8">wild type</strain>
    </source>
</reference>
<dbReference type="AlphaFoldDB" id="F6WC79"/>
<dbReference type="HOGENOM" id="CLU_018598_3_1_1"/>
<evidence type="ECO:0000256" key="4">
    <source>
        <dbReference type="ARBA" id="ARBA00022763"/>
    </source>
</evidence>
<evidence type="ECO:0000256" key="5">
    <source>
        <dbReference type="ARBA" id="ARBA00022840"/>
    </source>
</evidence>
<evidence type="ECO:0000313" key="8">
    <source>
        <dbReference type="Ensembl" id="ENSCINP00000017779.3"/>
    </source>
</evidence>
<evidence type="ECO:0000256" key="3">
    <source>
        <dbReference type="ARBA" id="ARBA00022741"/>
    </source>
</evidence>
<dbReference type="GO" id="GO:0005524">
    <property type="term" value="F:ATP binding"/>
    <property type="evidence" value="ECO:0007669"/>
    <property type="project" value="UniProtKB-KW"/>
</dbReference>
<reference evidence="9" key="1">
    <citation type="journal article" date="2002" name="Science">
        <title>The draft genome of Ciona intestinalis: insights into chordate and vertebrate origins.</title>
        <authorList>
            <person name="Dehal P."/>
            <person name="Satou Y."/>
            <person name="Campbell R.K."/>
            <person name="Chapman J."/>
            <person name="Degnan B."/>
            <person name="De Tomaso A."/>
            <person name="Davidson B."/>
            <person name="Di Gregorio A."/>
            <person name="Gelpke M."/>
            <person name="Goodstein D.M."/>
            <person name="Harafuji N."/>
            <person name="Hastings K.E."/>
            <person name="Ho I."/>
            <person name="Hotta K."/>
            <person name="Huang W."/>
            <person name="Kawashima T."/>
            <person name="Lemaire P."/>
            <person name="Martinez D."/>
            <person name="Meinertzhagen I.A."/>
            <person name="Necula S."/>
            <person name="Nonaka M."/>
            <person name="Putnam N."/>
            <person name="Rash S."/>
            <person name="Saiga H."/>
            <person name="Satake M."/>
            <person name="Terry A."/>
            <person name="Yamada L."/>
            <person name="Wang H.G."/>
            <person name="Awazu S."/>
            <person name="Azumi K."/>
            <person name="Boore J."/>
            <person name="Branno M."/>
            <person name="Chin-Bow S."/>
            <person name="DeSantis R."/>
            <person name="Doyle S."/>
            <person name="Francino P."/>
            <person name="Keys D.N."/>
            <person name="Haga S."/>
            <person name="Hayashi H."/>
            <person name="Hino K."/>
            <person name="Imai K.S."/>
            <person name="Inaba K."/>
            <person name="Kano S."/>
            <person name="Kobayashi K."/>
            <person name="Kobayashi M."/>
            <person name="Lee B.I."/>
            <person name="Makabe K.W."/>
            <person name="Manohar C."/>
            <person name="Matassi G."/>
            <person name="Medina M."/>
            <person name="Mochizuki Y."/>
            <person name="Mount S."/>
            <person name="Morishita T."/>
            <person name="Miura S."/>
            <person name="Nakayama A."/>
            <person name="Nishizaka S."/>
            <person name="Nomoto H."/>
            <person name="Ohta F."/>
            <person name="Oishi K."/>
            <person name="Rigoutsos I."/>
            <person name="Sano M."/>
            <person name="Sasaki A."/>
            <person name="Sasakura Y."/>
            <person name="Shoguchi E."/>
            <person name="Shin-i T."/>
            <person name="Spagnuolo A."/>
            <person name="Stainier D."/>
            <person name="Suzuki M.M."/>
            <person name="Tassy O."/>
            <person name="Takatori N."/>
            <person name="Tokuoka M."/>
            <person name="Yagi K."/>
            <person name="Yoshizaki F."/>
            <person name="Wada S."/>
            <person name="Zhang C."/>
            <person name="Hyatt P.D."/>
            <person name="Larimer F."/>
            <person name="Detter C."/>
            <person name="Doggett N."/>
            <person name="Glavina T."/>
            <person name="Hawkins T."/>
            <person name="Richardson P."/>
            <person name="Lucas S."/>
            <person name="Kohara Y."/>
            <person name="Levine M."/>
            <person name="Satoh N."/>
            <person name="Rokhsar D.S."/>
        </authorList>
    </citation>
    <scope>NUCLEOTIDE SEQUENCE [LARGE SCALE GENOMIC DNA]</scope>
</reference>
<comment type="subcellular location">
    <subcellularLocation>
        <location evidence="1">Nucleus</location>
    </subcellularLocation>
</comment>
<evidence type="ECO:0008006" key="10">
    <source>
        <dbReference type="Google" id="ProtNLM"/>
    </source>
</evidence>
<dbReference type="FunCoup" id="F6WC79">
    <property type="interactions" value="450"/>
</dbReference>
<keyword evidence="3" id="KW-0547">Nucleotide-binding</keyword>